<sequence>MTGVPYNSLTKTSIAADASVLPVLLVAGLGLIIGVPVLVVICQVLIQGSFDQVVSANAAIVLTTALAGFVMVSNTGGLATVPEFGKLVGAVVFTMALGVAVYANERVGRRWLRYLGGAPVLLVTAIIILSSVAEIETIAGGLYAATQLTVLGVAAYTYNETECLIIPALAYASLLLANRTVVFVFEAGIQSW</sequence>
<dbReference type="EMBL" id="CP031148">
    <property type="protein sequence ID" value="AXG10547.1"/>
    <property type="molecule type" value="Genomic_DNA"/>
</dbReference>
<feature type="transmembrane region" description="Helical" evidence="1">
    <location>
        <begin position="53"/>
        <end position="72"/>
    </location>
</feature>
<feature type="transmembrane region" description="Helical" evidence="1">
    <location>
        <begin position="84"/>
        <end position="104"/>
    </location>
</feature>
<dbReference type="GeneID" id="37287755"/>
<feature type="transmembrane region" description="Helical" evidence="1">
    <location>
        <begin position="111"/>
        <end position="132"/>
    </location>
</feature>
<feature type="transmembrane region" description="Helical" evidence="1">
    <location>
        <begin position="138"/>
        <end position="157"/>
    </location>
</feature>
<keyword evidence="1" id="KW-0472">Membrane</keyword>
<dbReference type="Proteomes" id="UP000252985">
    <property type="component" value="Chromosome"/>
</dbReference>
<proteinExistence type="predicted"/>
<feature type="transmembrane region" description="Helical" evidence="1">
    <location>
        <begin position="20"/>
        <end position="46"/>
    </location>
</feature>
<reference evidence="2 3" key="1">
    <citation type="submission" date="2018-07" db="EMBL/GenBank/DDBJ databases">
        <title>Genome sequences of Haloplanus sp. CBA1112.</title>
        <authorList>
            <person name="Kim Y.B."/>
            <person name="Roh S.W."/>
        </authorList>
    </citation>
    <scope>NUCLEOTIDE SEQUENCE [LARGE SCALE GENOMIC DNA]</scope>
    <source>
        <strain evidence="2 3">CBA1112</strain>
    </source>
</reference>
<keyword evidence="1" id="KW-0812">Transmembrane</keyword>
<gene>
    <name evidence="2" type="ORF">DU484_12215</name>
</gene>
<dbReference type="RefSeq" id="WP_114606040.1">
    <property type="nucleotide sequence ID" value="NZ_CP031148.1"/>
</dbReference>
<organism evidence="2 3">
    <name type="scientific">Haloplanus rubicundus</name>
    <dbReference type="NCBI Taxonomy" id="1547898"/>
    <lineage>
        <taxon>Archaea</taxon>
        <taxon>Methanobacteriati</taxon>
        <taxon>Methanobacteriota</taxon>
        <taxon>Stenosarchaea group</taxon>
        <taxon>Halobacteria</taxon>
        <taxon>Halobacteriales</taxon>
        <taxon>Haloferacaceae</taxon>
        <taxon>Haloplanus</taxon>
    </lineage>
</organism>
<evidence type="ECO:0000256" key="1">
    <source>
        <dbReference type="SAM" id="Phobius"/>
    </source>
</evidence>
<keyword evidence="1" id="KW-1133">Transmembrane helix</keyword>
<evidence type="ECO:0000313" key="2">
    <source>
        <dbReference type="EMBL" id="AXG10547.1"/>
    </source>
</evidence>
<dbReference type="AlphaFoldDB" id="A0A345EEC5"/>
<name>A0A345EEC5_9EURY</name>
<evidence type="ECO:0000313" key="3">
    <source>
        <dbReference type="Proteomes" id="UP000252985"/>
    </source>
</evidence>
<feature type="transmembrane region" description="Helical" evidence="1">
    <location>
        <begin position="164"/>
        <end position="185"/>
    </location>
</feature>
<protein>
    <submittedName>
        <fullName evidence="2">Uncharacterized protein</fullName>
    </submittedName>
</protein>
<accession>A0A345EEC5</accession>
<dbReference type="KEGG" id="haq:DU484_12215"/>